<proteinExistence type="inferred from homology"/>
<comment type="similarity">
    <text evidence="1">Belongs to the barstar family.</text>
</comment>
<dbReference type="Proteomes" id="UP000198711">
    <property type="component" value="Unassembled WGS sequence"/>
</dbReference>
<dbReference type="Gene3D" id="3.30.370.10">
    <property type="entry name" value="Barstar-like"/>
    <property type="match status" value="1"/>
</dbReference>
<comment type="caution">
    <text evidence="3">The sequence shown here is derived from an EMBL/GenBank/DDBJ whole genome shotgun (WGS) entry which is preliminary data.</text>
</comment>
<name>A0A8X8LCZ1_9BACT</name>
<reference evidence="3 4" key="1">
    <citation type="submission" date="2016-10" db="EMBL/GenBank/DDBJ databases">
        <authorList>
            <person name="Varghese N."/>
            <person name="Submissions S."/>
        </authorList>
    </citation>
    <scope>NUCLEOTIDE SEQUENCE [LARGE SCALE GENOMIC DNA]</scope>
    <source>
        <strain evidence="3 4">DSM 25353</strain>
    </source>
</reference>
<gene>
    <name evidence="3" type="ORF">SAMN05444410_1044</name>
</gene>
<dbReference type="InterPro" id="IPR000468">
    <property type="entry name" value="Barstar"/>
</dbReference>
<dbReference type="InterPro" id="IPR035905">
    <property type="entry name" value="Barstar-like_sf"/>
</dbReference>
<accession>A0A8X8LCZ1</accession>
<dbReference type="AlphaFoldDB" id="A0A8X8LCZ1"/>
<keyword evidence="4" id="KW-1185">Reference proteome</keyword>
<sequence>MDNQTKIKLFSQYDLSPTTTYIGLIDGNKSRTLKAFMKEVSVEFKFPDYYSGNMNSFTEIMNDLSWLNADNYILVVDNASAFLQDESLNEQEAIKKILTNITMEWNGVPNYDGEDEYRKRSRFIVHYM</sequence>
<evidence type="ECO:0000259" key="2">
    <source>
        <dbReference type="Pfam" id="PF01337"/>
    </source>
</evidence>
<organism evidence="3 4">
    <name type="scientific">Hydrobacter penzbergensis</name>
    <dbReference type="NCBI Taxonomy" id="1235997"/>
    <lineage>
        <taxon>Bacteria</taxon>
        <taxon>Pseudomonadati</taxon>
        <taxon>Bacteroidota</taxon>
        <taxon>Chitinophagia</taxon>
        <taxon>Chitinophagales</taxon>
        <taxon>Chitinophagaceae</taxon>
        <taxon>Hydrobacter</taxon>
    </lineage>
</organism>
<evidence type="ECO:0000256" key="1">
    <source>
        <dbReference type="ARBA" id="ARBA00006845"/>
    </source>
</evidence>
<evidence type="ECO:0000313" key="4">
    <source>
        <dbReference type="Proteomes" id="UP000198711"/>
    </source>
</evidence>
<dbReference type="RefSeq" id="WP_092722934.1">
    <property type="nucleotide sequence ID" value="NZ_FNNO01000004.1"/>
</dbReference>
<dbReference type="Pfam" id="PF01337">
    <property type="entry name" value="Barstar"/>
    <property type="match status" value="1"/>
</dbReference>
<dbReference type="EMBL" id="FNNO01000004">
    <property type="protein sequence ID" value="SDW57899.1"/>
    <property type="molecule type" value="Genomic_DNA"/>
</dbReference>
<dbReference type="SUPFAM" id="SSF52038">
    <property type="entry name" value="Barstar-related"/>
    <property type="match status" value="1"/>
</dbReference>
<feature type="domain" description="Barstar (barnase inhibitor)" evidence="2">
    <location>
        <begin position="25"/>
        <end position="106"/>
    </location>
</feature>
<protein>
    <submittedName>
        <fullName evidence="3">Barstar (Barnase inhibitor)</fullName>
    </submittedName>
</protein>
<evidence type="ECO:0000313" key="3">
    <source>
        <dbReference type="EMBL" id="SDW57899.1"/>
    </source>
</evidence>